<reference evidence="2 3" key="1">
    <citation type="submission" date="2024-04" db="EMBL/GenBank/DDBJ databases">
        <title>Phyllosticta paracitricarpa is synonymous to the EU quarantine fungus P. citricarpa based on phylogenomic analyses.</title>
        <authorList>
            <consortium name="Lawrence Berkeley National Laboratory"/>
            <person name="Van Ingen-Buijs V.A."/>
            <person name="Van Westerhoven A.C."/>
            <person name="Haridas S."/>
            <person name="Skiadas P."/>
            <person name="Martin F."/>
            <person name="Groenewald J.Z."/>
            <person name="Crous P.W."/>
            <person name="Seidl M.F."/>
        </authorList>
    </citation>
    <scope>NUCLEOTIDE SEQUENCE [LARGE SCALE GENOMIC DNA]</scope>
    <source>
        <strain evidence="2 3">CBS 123374</strain>
    </source>
</reference>
<dbReference type="Proteomes" id="UP001492380">
    <property type="component" value="Unassembled WGS sequence"/>
</dbReference>
<accession>A0ABR1Z4W1</accession>
<feature type="compositionally biased region" description="Polar residues" evidence="1">
    <location>
        <begin position="222"/>
        <end position="235"/>
    </location>
</feature>
<evidence type="ECO:0000313" key="2">
    <source>
        <dbReference type="EMBL" id="KAK8247331.1"/>
    </source>
</evidence>
<evidence type="ECO:0000313" key="3">
    <source>
        <dbReference type="Proteomes" id="UP001492380"/>
    </source>
</evidence>
<gene>
    <name evidence="2" type="ORF">HDK90DRAFT_39238</name>
</gene>
<sequence length="249" mass="28139">MTSHLQSHTVSIHHPSIHFSRSFASSLVAFSCRPSSFIKMYHPRLPVAVGLPCMYLIISLSPSPEVPAARAPRRRQPALLLVLLPFHCSTPAPRNCCHAFNLSPSPIKSREPQSLLPFWFSAPPSPACCSNHCTPKTPHRKNKSYHSPSPTSSRRPQYADDRFPGQPCRLFVPPFFLFSHWLSPSFLRFQANHQQQKAYGVTERRHRLWTWTSRITSASRPLDTKTSCKNASRDQTAPAASVFDHNDHP</sequence>
<protein>
    <submittedName>
        <fullName evidence="2">Uncharacterized protein</fullName>
    </submittedName>
</protein>
<keyword evidence="3" id="KW-1185">Reference proteome</keyword>
<feature type="compositionally biased region" description="Polar residues" evidence="1">
    <location>
        <begin position="145"/>
        <end position="155"/>
    </location>
</feature>
<dbReference type="EMBL" id="JBBWRZ010000001">
    <property type="protein sequence ID" value="KAK8247331.1"/>
    <property type="molecule type" value="Genomic_DNA"/>
</dbReference>
<evidence type="ECO:0000256" key="1">
    <source>
        <dbReference type="SAM" id="MobiDB-lite"/>
    </source>
</evidence>
<comment type="caution">
    <text evidence="2">The sequence shown here is derived from an EMBL/GenBank/DDBJ whole genome shotgun (WGS) entry which is preliminary data.</text>
</comment>
<feature type="region of interest" description="Disordered" evidence="1">
    <location>
        <begin position="222"/>
        <end position="249"/>
    </location>
</feature>
<organism evidence="2 3">
    <name type="scientific">Phyllosticta capitalensis</name>
    <dbReference type="NCBI Taxonomy" id="121624"/>
    <lineage>
        <taxon>Eukaryota</taxon>
        <taxon>Fungi</taxon>
        <taxon>Dikarya</taxon>
        <taxon>Ascomycota</taxon>
        <taxon>Pezizomycotina</taxon>
        <taxon>Dothideomycetes</taxon>
        <taxon>Dothideomycetes incertae sedis</taxon>
        <taxon>Botryosphaeriales</taxon>
        <taxon>Phyllostictaceae</taxon>
        <taxon>Phyllosticta</taxon>
    </lineage>
</organism>
<proteinExistence type="predicted"/>
<name>A0ABR1Z4W1_9PEZI</name>
<feature type="region of interest" description="Disordered" evidence="1">
    <location>
        <begin position="136"/>
        <end position="159"/>
    </location>
</feature>